<evidence type="ECO:0000313" key="3">
    <source>
        <dbReference type="Proteomes" id="UP001138961"/>
    </source>
</evidence>
<dbReference type="EMBL" id="JAJATZ010000003">
    <property type="protein sequence ID" value="MCB5199038.1"/>
    <property type="molecule type" value="Genomic_DNA"/>
</dbReference>
<organism evidence="2 3">
    <name type="scientific">Loktanella gaetbuli</name>
    <dbReference type="NCBI Taxonomy" id="2881335"/>
    <lineage>
        <taxon>Bacteria</taxon>
        <taxon>Pseudomonadati</taxon>
        <taxon>Pseudomonadota</taxon>
        <taxon>Alphaproteobacteria</taxon>
        <taxon>Rhodobacterales</taxon>
        <taxon>Roseobacteraceae</taxon>
        <taxon>Loktanella</taxon>
    </lineage>
</organism>
<gene>
    <name evidence="2" type="ORF">LGQ03_07280</name>
</gene>
<dbReference type="Pfam" id="PF02195">
    <property type="entry name" value="ParB_N"/>
    <property type="match status" value="1"/>
</dbReference>
<dbReference type="SUPFAM" id="SSF110849">
    <property type="entry name" value="ParB/Sulfiredoxin"/>
    <property type="match status" value="1"/>
</dbReference>
<proteinExistence type="predicted"/>
<name>A0ABS8BTI5_9RHOB</name>
<dbReference type="InterPro" id="IPR036086">
    <property type="entry name" value="ParB/Sulfiredoxin_sf"/>
</dbReference>
<reference evidence="2" key="1">
    <citation type="submission" date="2021-10" db="EMBL/GenBank/DDBJ databases">
        <title>Loktanella gaetbuli sp. nov., isolated from a tidal flat.</title>
        <authorList>
            <person name="Park S."/>
            <person name="Yoon J.-H."/>
        </authorList>
    </citation>
    <scope>NUCLEOTIDE SEQUENCE</scope>
    <source>
        <strain evidence="2">TSTF-M6</strain>
    </source>
</reference>
<dbReference type="SMART" id="SM00470">
    <property type="entry name" value="ParB"/>
    <property type="match status" value="1"/>
</dbReference>
<comment type="caution">
    <text evidence="2">The sequence shown here is derived from an EMBL/GenBank/DDBJ whole genome shotgun (WGS) entry which is preliminary data.</text>
</comment>
<evidence type="ECO:0000259" key="1">
    <source>
        <dbReference type="SMART" id="SM00470"/>
    </source>
</evidence>
<accession>A0ABS8BTI5</accession>
<dbReference type="InterPro" id="IPR003115">
    <property type="entry name" value="ParB_N"/>
</dbReference>
<protein>
    <submittedName>
        <fullName evidence="2">ParB N-terminal domain-containing protein</fullName>
    </submittedName>
</protein>
<sequence length="279" mass="30609">MTFRDIDIGDRPKLRAQPGPRPGLKFILIDQLVIDGDFQRPLNRSNWLAIERIAKAFNWAHFTPIVAAPVGDDRYSVIDGQHRTHAARMIGADSVPAMIVNLTDAEQAAAFTAINGQVTAITAFHIYKAGLAAGEPWAVTARAVVADAGCELMTYHPSAAHKKGRQVYCISLIRSHVEAKRGALVTTGLSALARCASADNPAIWAHGFLRPWLAALQDNPRALQRDLTEFLALQDPLRIQKRVAQMGRKEDYADISHPVLMKRVIDQLLKAWMSGGLPA</sequence>
<dbReference type="RefSeq" id="WP_226747868.1">
    <property type="nucleotide sequence ID" value="NZ_JAJATZ010000003.1"/>
</dbReference>
<feature type="domain" description="ParB-like N-terminal" evidence="1">
    <location>
        <begin position="25"/>
        <end position="117"/>
    </location>
</feature>
<keyword evidence="3" id="KW-1185">Reference proteome</keyword>
<dbReference type="Proteomes" id="UP001138961">
    <property type="component" value="Unassembled WGS sequence"/>
</dbReference>
<evidence type="ECO:0000313" key="2">
    <source>
        <dbReference type="EMBL" id="MCB5199038.1"/>
    </source>
</evidence>
<dbReference type="Gene3D" id="3.90.1530.10">
    <property type="entry name" value="Conserved hypothetical protein from pyrococcus furiosus pfu- 392566-001, ParB domain"/>
    <property type="match status" value="1"/>
</dbReference>